<dbReference type="InterPro" id="IPR005624">
    <property type="entry name" value="PduO/GlcC-like"/>
</dbReference>
<reference evidence="1" key="1">
    <citation type="journal article" date="2014" name="Int. J. Syst. Evol. Microbiol.">
        <title>Complete genome sequence of Corynebacterium casei LMG S-19264T (=DSM 44701T), isolated from a smear-ripened cheese.</title>
        <authorList>
            <consortium name="US DOE Joint Genome Institute (JGI-PGF)"/>
            <person name="Walter F."/>
            <person name="Albersmeier A."/>
            <person name="Kalinowski J."/>
            <person name="Ruckert C."/>
        </authorList>
    </citation>
    <scope>NUCLEOTIDE SEQUENCE</scope>
    <source>
        <strain evidence="1">KCTC 23714</strain>
    </source>
</reference>
<comment type="caution">
    <text evidence="1">The sequence shown here is derived from an EMBL/GenBank/DDBJ whole genome shotgun (WGS) entry which is preliminary data.</text>
</comment>
<dbReference type="PANTHER" id="PTHR34309:SF1">
    <property type="entry name" value="PROTEIN GLCG"/>
    <property type="match status" value="1"/>
</dbReference>
<dbReference type="Proteomes" id="UP000628984">
    <property type="component" value="Unassembled WGS sequence"/>
</dbReference>
<dbReference type="AlphaFoldDB" id="A0A918J1D1"/>
<dbReference type="Gene3D" id="3.30.450.150">
    <property type="entry name" value="Haem-degrading domain"/>
    <property type="match status" value="1"/>
</dbReference>
<gene>
    <name evidence="1" type="ORF">GCM10011452_29880</name>
</gene>
<protein>
    <recommendedName>
        <fullName evidence="3">Heme-binding protein</fullName>
    </recommendedName>
</protein>
<dbReference type="InterPro" id="IPR052517">
    <property type="entry name" value="GlcG_carb_metab_protein"/>
</dbReference>
<evidence type="ECO:0000313" key="1">
    <source>
        <dbReference type="EMBL" id="GGW39606.1"/>
    </source>
</evidence>
<evidence type="ECO:0008006" key="3">
    <source>
        <dbReference type="Google" id="ProtNLM"/>
    </source>
</evidence>
<name>A0A918J1D1_9RHOB</name>
<dbReference type="Pfam" id="PF03928">
    <property type="entry name" value="HbpS-like"/>
    <property type="match status" value="1"/>
</dbReference>
<dbReference type="InterPro" id="IPR038084">
    <property type="entry name" value="PduO/GlcC-like_sf"/>
</dbReference>
<dbReference type="PANTHER" id="PTHR34309">
    <property type="entry name" value="SLR1406 PROTEIN"/>
    <property type="match status" value="1"/>
</dbReference>
<dbReference type="RefSeq" id="WP_189634680.1">
    <property type="nucleotide sequence ID" value="NZ_BMYQ01000011.1"/>
</dbReference>
<proteinExistence type="predicted"/>
<dbReference type="SUPFAM" id="SSF143744">
    <property type="entry name" value="GlcG-like"/>
    <property type="match status" value="1"/>
</dbReference>
<sequence length="137" mass="14247">MSKRITHDLAQRALAAGAAKCRALNEPSALAIVDAGGHLLAFLRVDDAAISTLNIAQSKAYTAACLRSPTHQWMEAVQPGGPLYGLEQTSAARPYIFFGGGLPVFDGTRLMGAVGVSGGPAEIDIEIAQEMIVALQG</sequence>
<reference evidence="1" key="2">
    <citation type="submission" date="2020-09" db="EMBL/GenBank/DDBJ databases">
        <authorList>
            <person name="Sun Q."/>
            <person name="Kim S."/>
        </authorList>
    </citation>
    <scope>NUCLEOTIDE SEQUENCE</scope>
    <source>
        <strain evidence="1">KCTC 23714</strain>
    </source>
</reference>
<dbReference type="EMBL" id="BMYQ01000011">
    <property type="protein sequence ID" value="GGW39606.1"/>
    <property type="molecule type" value="Genomic_DNA"/>
</dbReference>
<keyword evidence="2" id="KW-1185">Reference proteome</keyword>
<evidence type="ECO:0000313" key="2">
    <source>
        <dbReference type="Proteomes" id="UP000628984"/>
    </source>
</evidence>
<accession>A0A918J1D1</accession>
<organism evidence="1 2">
    <name type="scientific">Gemmobacter lanyuensis</name>
    <dbReference type="NCBI Taxonomy" id="1054497"/>
    <lineage>
        <taxon>Bacteria</taxon>
        <taxon>Pseudomonadati</taxon>
        <taxon>Pseudomonadota</taxon>
        <taxon>Alphaproteobacteria</taxon>
        <taxon>Rhodobacterales</taxon>
        <taxon>Paracoccaceae</taxon>
        <taxon>Gemmobacter</taxon>
    </lineage>
</organism>